<reference evidence="1" key="1">
    <citation type="submission" date="2020-11" db="EMBL/GenBank/DDBJ databases">
        <authorList>
            <person name="Tran Van P."/>
        </authorList>
    </citation>
    <scope>NUCLEOTIDE SEQUENCE</scope>
</reference>
<accession>A0A7R9C4E7</accession>
<keyword evidence="2" id="KW-1185">Reference proteome</keyword>
<name>A0A7R9C4E7_9CRUS</name>
<protein>
    <submittedName>
        <fullName evidence="1">Uncharacterized protein</fullName>
    </submittedName>
</protein>
<proteinExistence type="predicted"/>
<evidence type="ECO:0000313" key="1">
    <source>
        <dbReference type="EMBL" id="CAD7286160.1"/>
    </source>
</evidence>
<gene>
    <name evidence="1" type="ORF">NMOB1V02_LOCUS13762</name>
</gene>
<dbReference type="AlphaFoldDB" id="A0A7R9C4E7"/>
<dbReference type="Proteomes" id="UP000678499">
    <property type="component" value="Unassembled WGS sequence"/>
</dbReference>
<sequence>MGHASSRCVHVCESHRLDHHHYCRNVRALPGSLRTLQLREYRNGH</sequence>
<dbReference type="EMBL" id="OA935990">
    <property type="protein sequence ID" value="CAD7286160.1"/>
    <property type="molecule type" value="Genomic_DNA"/>
</dbReference>
<evidence type="ECO:0000313" key="2">
    <source>
        <dbReference type="Proteomes" id="UP000678499"/>
    </source>
</evidence>
<dbReference type="EMBL" id="CAJPEX010053953">
    <property type="protein sequence ID" value="CAG0926312.1"/>
    <property type="molecule type" value="Genomic_DNA"/>
</dbReference>
<organism evidence="1">
    <name type="scientific">Notodromas monacha</name>
    <dbReference type="NCBI Taxonomy" id="399045"/>
    <lineage>
        <taxon>Eukaryota</taxon>
        <taxon>Metazoa</taxon>
        <taxon>Ecdysozoa</taxon>
        <taxon>Arthropoda</taxon>
        <taxon>Crustacea</taxon>
        <taxon>Oligostraca</taxon>
        <taxon>Ostracoda</taxon>
        <taxon>Podocopa</taxon>
        <taxon>Podocopida</taxon>
        <taxon>Cypridocopina</taxon>
        <taxon>Cypridoidea</taxon>
        <taxon>Cyprididae</taxon>
        <taxon>Notodromas</taxon>
    </lineage>
</organism>